<dbReference type="InterPro" id="IPR002347">
    <property type="entry name" value="SDR_fam"/>
</dbReference>
<dbReference type="GO" id="GO:0032787">
    <property type="term" value="P:monocarboxylic acid metabolic process"/>
    <property type="evidence" value="ECO:0007669"/>
    <property type="project" value="UniProtKB-ARBA"/>
</dbReference>
<dbReference type="AlphaFoldDB" id="A0A1H8U9X7"/>
<dbReference type="InterPro" id="IPR020904">
    <property type="entry name" value="Sc_DH/Rdtase_CS"/>
</dbReference>
<organism evidence="2 3">
    <name type="scientific">Salinihabitans flavidus</name>
    <dbReference type="NCBI Taxonomy" id="569882"/>
    <lineage>
        <taxon>Bacteria</taxon>
        <taxon>Pseudomonadati</taxon>
        <taxon>Pseudomonadota</taxon>
        <taxon>Alphaproteobacteria</taxon>
        <taxon>Rhodobacterales</taxon>
        <taxon>Roseobacteraceae</taxon>
        <taxon>Salinihabitans</taxon>
    </lineage>
</organism>
<reference evidence="2 3" key="1">
    <citation type="submission" date="2016-10" db="EMBL/GenBank/DDBJ databases">
        <authorList>
            <person name="de Groot N.N."/>
        </authorList>
    </citation>
    <scope>NUCLEOTIDE SEQUENCE [LARGE SCALE GENOMIC DNA]</scope>
    <source>
        <strain evidence="2 3">DSM 27842</strain>
    </source>
</reference>
<dbReference type="InterPro" id="IPR036291">
    <property type="entry name" value="NAD(P)-bd_dom_sf"/>
</dbReference>
<dbReference type="FunFam" id="3.40.50.720:FF:000084">
    <property type="entry name" value="Short-chain dehydrogenase reductase"/>
    <property type="match status" value="1"/>
</dbReference>
<dbReference type="Proteomes" id="UP000198893">
    <property type="component" value="Unassembled WGS sequence"/>
</dbReference>
<dbReference type="PRINTS" id="PR00081">
    <property type="entry name" value="GDHRDH"/>
</dbReference>
<dbReference type="SUPFAM" id="SSF51735">
    <property type="entry name" value="NAD(P)-binding Rossmann-fold domains"/>
    <property type="match status" value="1"/>
</dbReference>
<dbReference type="InterPro" id="IPR050259">
    <property type="entry name" value="SDR"/>
</dbReference>
<dbReference type="PROSITE" id="PS00061">
    <property type="entry name" value="ADH_SHORT"/>
    <property type="match status" value="1"/>
</dbReference>
<gene>
    <name evidence="2" type="ORF">SAMN04490248_1194</name>
</gene>
<dbReference type="Pfam" id="PF13561">
    <property type="entry name" value="adh_short_C2"/>
    <property type="match status" value="1"/>
</dbReference>
<name>A0A1H8U9X7_9RHOB</name>
<evidence type="ECO:0000313" key="2">
    <source>
        <dbReference type="EMBL" id="SEP00029.1"/>
    </source>
</evidence>
<accession>A0A1H8U9X7</accession>
<dbReference type="RefSeq" id="WP_217639314.1">
    <property type="nucleotide sequence ID" value="NZ_FODS01000019.1"/>
</dbReference>
<dbReference type="CDD" id="cd05233">
    <property type="entry name" value="SDR_c"/>
    <property type="match status" value="1"/>
</dbReference>
<dbReference type="PANTHER" id="PTHR42879">
    <property type="entry name" value="3-OXOACYL-(ACYL-CARRIER-PROTEIN) REDUCTASE"/>
    <property type="match status" value="1"/>
</dbReference>
<protein>
    <submittedName>
        <fullName evidence="2">3-oxoacyl-[acyl-carrier protein] reductase</fullName>
    </submittedName>
</protein>
<evidence type="ECO:0000313" key="3">
    <source>
        <dbReference type="Proteomes" id="UP000198893"/>
    </source>
</evidence>
<dbReference type="STRING" id="569882.SAMN04490248_1194"/>
<keyword evidence="3" id="KW-1185">Reference proteome</keyword>
<comment type="similarity">
    <text evidence="1">Belongs to the short-chain dehydrogenases/reductases (SDR) family.</text>
</comment>
<sequence>MPRSDPPSAPHAPARGGRFHGRSALITAAGSGIGLGAALRLAAEGARVTVWDRDAAALQNAMETAESLDLSLSTQRIDMTDTGNIGPAVDRIAKTVGSIDILVNNIGGSLHTPFAFLDQSEEDWARVWDVNVTACVRTTRAVLPHMVAIGYGRIINMGSKAGRFGSLFAGANYVAAKGAMQAFTLQIAQEFGPKGITCNSLCPGAILTPRVERLLSERQSDEERVRVLQSIPVRRHGTVEDIGAAIAYLASEEAGFVTGASLDINGGQGMVI</sequence>
<dbReference type="PRINTS" id="PR00080">
    <property type="entry name" value="SDRFAMILY"/>
</dbReference>
<proteinExistence type="inferred from homology"/>
<dbReference type="Gene3D" id="3.40.50.720">
    <property type="entry name" value="NAD(P)-binding Rossmann-like Domain"/>
    <property type="match status" value="1"/>
</dbReference>
<evidence type="ECO:0000256" key="1">
    <source>
        <dbReference type="ARBA" id="ARBA00006484"/>
    </source>
</evidence>
<dbReference type="PANTHER" id="PTHR42879:SF2">
    <property type="entry name" value="3-OXOACYL-[ACYL-CARRIER-PROTEIN] REDUCTASE FABG"/>
    <property type="match status" value="1"/>
</dbReference>
<dbReference type="EMBL" id="FODS01000019">
    <property type="protein sequence ID" value="SEP00029.1"/>
    <property type="molecule type" value="Genomic_DNA"/>
</dbReference>